<keyword evidence="2" id="KW-1185">Reference proteome</keyword>
<evidence type="ECO:0000313" key="1">
    <source>
        <dbReference type="EMBL" id="RDX84110.1"/>
    </source>
</evidence>
<organism evidence="1 2">
    <name type="scientific">Mucuna pruriens</name>
    <name type="common">Velvet bean</name>
    <name type="synonym">Dolichos pruriens</name>
    <dbReference type="NCBI Taxonomy" id="157652"/>
    <lineage>
        <taxon>Eukaryota</taxon>
        <taxon>Viridiplantae</taxon>
        <taxon>Streptophyta</taxon>
        <taxon>Embryophyta</taxon>
        <taxon>Tracheophyta</taxon>
        <taxon>Spermatophyta</taxon>
        <taxon>Magnoliopsida</taxon>
        <taxon>eudicotyledons</taxon>
        <taxon>Gunneridae</taxon>
        <taxon>Pentapetalae</taxon>
        <taxon>rosids</taxon>
        <taxon>fabids</taxon>
        <taxon>Fabales</taxon>
        <taxon>Fabaceae</taxon>
        <taxon>Papilionoideae</taxon>
        <taxon>50 kb inversion clade</taxon>
        <taxon>NPAAA clade</taxon>
        <taxon>indigoferoid/millettioid clade</taxon>
        <taxon>Phaseoleae</taxon>
        <taxon>Mucuna</taxon>
    </lineage>
</organism>
<dbReference type="EMBL" id="QJKJ01007151">
    <property type="protein sequence ID" value="RDX84110.1"/>
    <property type="molecule type" value="Genomic_DNA"/>
</dbReference>
<comment type="caution">
    <text evidence="1">The sequence shown here is derived from an EMBL/GenBank/DDBJ whole genome shotgun (WGS) entry which is preliminary data.</text>
</comment>
<reference evidence="1" key="1">
    <citation type="submission" date="2018-05" db="EMBL/GenBank/DDBJ databases">
        <title>Draft genome of Mucuna pruriens seed.</title>
        <authorList>
            <person name="Nnadi N.E."/>
            <person name="Vos R."/>
            <person name="Hasami M.H."/>
            <person name="Devisetty U.K."/>
            <person name="Aguiy J.C."/>
        </authorList>
    </citation>
    <scope>NUCLEOTIDE SEQUENCE [LARGE SCALE GENOMIC DNA]</scope>
    <source>
        <strain evidence="1">JCA_2017</strain>
    </source>
</reference>
<gene>
    <name evidence="1" type="ORF">CR513_34892</name>
</gene>
<sequence length="116" mass="12713">MESSLCGFYFCPRAGVDALESFISGCLLPVALTISYYSDFEHIDVCAPTLKVLSIESGTIWNNLKGAGYMFDRNEGCFSHLQSHEPILCSISNDLMKRASPTGGFSRSVKLFSISL</sequence>
<feature type="non-terminal residue" evidence="1">
    <location>
        <position position="1"/>
    </location>
</feature>
<name>A0A371G0S5_MUCPR</name>
<dbReference type="Proteomes" id="UP000257109">
    <property type="component" value="Unassembled WGS sequence"/>
</dbReference>
<dbReference type="AlphaFoldDB" id="A0A371G0S5"/>
<evidence type="ECO:0000313" key="2">
    <source>
        <dbReference type="Proteomes" id="UP000257109"/>
    </source>
</evidence>
<protein>
    <submittedName>
        <fullName evidence="1">Uncharacterized protein</fullName>
    </submittedName>
</protein>
<proteinExistence type="predicted"/>
<accession>A0A371G0S5</accession>